<dbReference type="eggNOG" id="COG0782">
    <property type="taxonomic scope" value="Bacteria"/>
</dbReference>
<sequence>MQRERIPITKEGLKALQDELDDLVNRRRVEIAQALQAAREEGDLRENAGYDAAKHDQAFIEGRIREIEDILRRAEVIDEAPNGDARVVRLGSTVTIEIDGAQETYTIVGAVEAKPAAGRISNESPFGRALLGHREGEEVEIQTPAAVLHARIVNVEG</sequence>
<dbReference type="PROSITE" id="PS00830">
    <property type="entry name" value="GREAB_2"/>
    <property type="match status" value="1"/>
</dbReference>
<dbReference type="EMBL" id="CP001823">
    <property type="protein sequence ID" value="ACZ37695.1"/>
    <property type="molecule type" value="Genomic_DNA"/>
</dbReference>
<dbReference type="Proteomes" id="UP000002027">
    <property type="component" value="Chromosome 1"/>
</dbReference>
<keyword evidence="13" id="KW-1185">Reference proteome</keyword>
<dbReference type="NCBIfam" id="TIGR01462">
    <property type="entry name" value="greA"/>
    <property type="match status" value="1"/>
</dbReference>
<dbReference type="GO" id="GO:0032784">
    <property type="term" value="P:regulation of DNA-templated transcription elongation"/>
    <property type="evidence" value="ECO:0007669"/>
    <property type="project" value="UniProtKB-UniRule"/>
</dbReference>
<evidence type="ECO:0000256" key="6">
    <source>
        <dbReference type="ARBA" id="ARBA00024916"/>
    </source>
</evidence>
<dbReference type="FunCoup" id="D1C6T4">
    <property type="interactions" value="301"/>
</dbReference>
<feature type="domain" description="Transcription elongation factor GreA/GreB C-terminal" evidence="10">
    <location>
        <begin position="86"/>
        <end position="156"/>
    </location>
</feature>
<dbReference type="STRING" id="479434.Sthe_0256"/>
<dbReference type="GO" id="GO:0003677">
    <property type="term" value="F:DNA binding"/>
    <property type="evidence" value="ECO:0007669"/>
    <property type="project" value="UniProtKB-UniRule"/>
</dbReference>
<evidence type="ECO:0000256" key="4">
    <source>
        <dbReference type="ARBA" id="ARBA00023125"/>
    </source>
</evidence>
<dbReference type="PIRSF" id="PIRSF006092">
    <property type="entry name" value="GreA_GreB"/>
    <property type="match status" value="1"/>
</dbReference>
<evidence type="ECO:0000256" key="8">
    <source>
        <dbReference type="HAMAP-Rule" id="MF_00105"/>
    </source>
</evidence>
<dbReference type="InterPro" id="IPR022691">
    <property type="entry name" value="Tscrpt_elong_fac_GreA/B_N"/>
</dbReference>
<dbReference type="FunFam" id="1.10.287.180:FF:000001">
    <property type="entry name" value="Transcription elongation factor GreA"/>
    <property type="match status" value="1"/>
</dbReference>
<evidence type="ECO:0000256" key="3">
    <source>
        <dbReference type="ARBA" id="ARBA00023015"/>
    </source>
</evidence>
<keyword evidence="4 8" id="KW-0238">DNA-binding</keyword>
<dbReference type="HOGENOM" id="CLU_101379_2_1_0"/>
<evidence type="ECO:0000256" key="2">
    <source>
        <dbReference type="ARBA" id="ARBA00013729"/>
    </source>
</evidence>
<dbReference type="Gene3D" id="1.10.287.180">
    <property type="entry name" value="Transcription elongation factor, GreA/GreB, N-terminal domain"/>
    <property type="match status" value="1"/>
</dbReference>
<comment type="similarity">
    <text evidence="1 8 9">Belongs to the GreA/GreB family.</text>
</comment>
<feature type="domain" description="Transcription elongation factor GreA/GreB N-terminal" evidence="11">
    <location>
        <begin position="6"/>
        <end position="76"/>
    </location>
</feature>
<keyword evidence="12" id="KW-0648">Protein biosynthesis</keyword>
<evidence type="ECO:0000256" key="9">
    <source>
        <dbReference type="RuleBase" id="RU000556"/>
    </source>
</evidence>
<dbReference type="InterPro" id="IPR018151">
    <property type="entry name" value="TF_GreA/GreB_CS"/>
</dbReference>
<dbReference type="AlphaFoldDB" id="D1C6T4"/>
<dbReference type="Pfam" id="PF01272">
    <property type="entry name" value="GreA_GreB"/>
    <property type="match status" value="1"/>
</dbReference>
<dbReference type="InterPro" id="IPR006359">
    <property type="entry name" value="Tscrpt_elong_fac_GreA"/>
</dbReference>
<evidence type="ECO:0000259" key="10">
    <source>
        <dbReference type="Pfam" id="PF01272"/>
    </source>
</evidence>
<dbReference type="Gene3D" id="3.10.50.30">
    <property type="entry name" value="Transcription elongation factor, GreA/GreB, C-terminal domain"/>
    <property type="match status" value="1"/>
</dbReference>
<dbReference type="InterPro" id="IPR036805">
    <property type="entry name" value="Tscrpt_elong_fac_GreA/B_N_sf"/>
</dbReference>
<evidence type="ECO:0000313" key="12">
    <source>
        <dbReference type="EMBL" id="ACZ37695.1"/>
    </source>
</evidence>
<dbReference type="KEGG" id="sti:Sthe_0256"/>
<dbReference type="SUPFAM" id="SSF54534">
    <property type="entry name" value="FKBP-like"/>
    <property type="match status" value="1"/>
</dbReference>
<keyword evidence="3 8" id="KW-0805">Transcription regulation</keyword>
<dbReference type="InterPro" id="IPR001437">
    <property type="entry name" value="Tscrpt_elong_fac_GreA/B_C"/>
</dbReference>
<dbReference type="PANTHER" id="PTHR30437:SF4">
    <property type="entry name" value="TRANSCRIPTION ELONGATION FACTOR GREA"/>
    <property type="match status" value="1"/>
</dbReference>
<name>D1C6T4_SPHTD</name>
<keyword evidence="12" id="KW-0251">Elongation factor</keyword>
<dbReference type="HAMAP" id="MF_00105">
    <property type="entry name" value="GreA_GreB"/>
    <property type="match status" value="1"/>
</dbReference>
<dbReference type="GO" id="GO:0070063">
    <property type="term" value="F:RNA polymerase binding"/>
    <property type="evidence" value="ECO:0007669"/>
    <property type="project" value="InterPro"/>
</dbReference>
<proteinExistence type="inferred from homology"/>
<reference evidence="13" key="1">
    <citation type="submission" date="2009-11" db="EMBL/GenBank/DDBJ databases">
        <title>The complete chromosome 1 of Sphaerobacter thermophilus DSM 20745.</title>
        <authorList>
            <person name="Lucas S."/>
            <person name="Copeland A."/>
            <person name="Lapidus A."/>
            <person name="Glavina del Rio T."/>
            <person name="Dalin E."/>
            <person name="Tice H."/>
            <person name="Bruce D."/>
            <person name="Goodwin L."/>
            <person name="Pitluck S."/>
            <person name="Kyrpides N."/>
            <person name="Mavromatis K."/>
            <person name="Ivanova N."/>
            <person name="Mikhailova N."/>
            <person name="LaButti K.M."/>
            <person name="Clum A."/>
            <person name="Sun H.I."/>
            <person name="Brettin T."/>
            <person name="Detter J.C."/>
            <person name="Han C."/>
            <person name="Larimer F."/>
            <person name="Land M."/>
            <person name="Hauser L."/>
            <person name="Markowitz V."/>
            <person name="Cheng J.F."/>
            <person name="Hugenholtz P."/>
            <person name="Woyke T."/>
            <person name="Wu D."/>
            <person name="Steenblock K."/>
            <person name="Schneider S."/>
            <person name="Pukall R."/>
            <person name="Goeker M."/>
            <person name="Klenk H.P."/>
            <person name="Eisen J.A."/>
        </authorList>
    </citation>
    <scope>NUCLEOTIDE SEQUENCE [LARGE SCALE GENOMIC DNA]</scope>
    <source>
        <strain evidence="13">ATCC 49802 / DSM 20745 / S 6022</strain>
    </source>
</reference>
<evidence type="ECO:0000313" key="13">
    <source>
        <dbReference type="Proteomes" id="UP000002027"/>
    </source>
</evidence>
<dbReference type="InterPro" id="IPR036953">
    <property type="entry name" value="GreA/GreB_C_sf"/>
</dbReference>
<dbReference type="PROSITE" id="PS00829">
    <property type="entry name" value="GREAB_1"/>
    <property type="match status" value="1"/>
</dbReference>
<dbReference type="InterPro" id="IPR023459">
    <property type="entry name" value="Tscrpt_elong_fac_GreA/B_fam"/>
</dbReference>
<evidence type="ECO:0000256" key="5">
    <source>
        <dbReference type="ARBA" id="ARBA00023163"/>
    </source>
</evidence>
<protein>
    <recommendedName>
        <fullName evidence="2 8">Transcription elongation factor GreA</fullName>
    </recommendedName>
    <alternativeName>
        <fullName evidence="7 8">Transcript cleavage factor GreA</fullName>
    </alternativeName>
</protein>
<dbReference type="GO" id="GO:0003746">
    <property type="term" value="F:translation elongation factor activity"/>
    <property type="evidence" value="ECO:0007669"/>
    <property type="project" value="UniProtKB-KW"/>
</dbReference>
<dbReference type="InterPro" id="IPR028624">
    <property type="entry name" value="Tscrpt_elong_fac_GreA/B"/>
</dbReference>
<dbReference type="RefSeq" id="WP_012870743.1">
    <property type="nucleotide sequence ID" value="NC_013523.1"/>
</dbReference>
<dbReference type="PANTHER" id="PTHR30437">
    <property type="entry name" value="TRANSCRIPTION ELONGATION FACTOR GREA"/>
    <property type="match status" value="1"/>
</dbReference>
<dbReference type="NCBIfam" id="NF001263">
    <property type="entry name" value="PRK00226.1-4"/>
    <property type="match status" value="1"/>
</dbReference>
<accession>D1C6T4</accession>
<organism evidence="12 13">
    <name type="scientific">Sphaerobacter thermophilus (strain ATCC 49802 / DSM 20745 / KCCM 41009 / NCIMB 13125 / S 6022)</name>
    <dbReference type="NCBI Taxonomy" id="479434"/>
    <lineage>
        <taxon>Bacteria</taxon>
        <taxon>Pseudomonadati</taxon>
        <taxon>Thermomicrobiota</taxon>
        <taxon>Thermomicrobia</taxon>
        <taxon>Sphaerobacterales</taxon>
        <taxon>Sphaerobacterineae</taxon>
        <taxon>Sphaerobacteraceae</taxon>
        <taxon>Sphaerobacter</taxon>
    </lineage>
</organism>
<keyword evidence="5 8" id="KW-0804">Transcription</keyword>
<dbReference type="Pfam" id="PF03449">
    <property type="entry name" value="GreA_GreB_N"/>
    <property type="match status" value="1"/>
</dbReference>
<evidence type="ECO:0000256" key="1">
    <source>
        <dbReference type="ARBA" id="ARBA00008213"/>
    </source>
</evidence>
<reference evidence="12 13" key="2">
    <citation type="journal article" date="2010" name="Stand. Genomic Sci.">
        <title>Complete genome sequence of Desulfohalobium retbaense type strain (HR(100)).</title>
        <authorList>
            <person name="Spring S."/>
            <person name="Nolan M."/>
            <person name="Lapidus A."/>
            <person name="Glavina Del Rio T."/>
            <person name="Copeland A."/>
            <person name="Tice H."/>
            <person name="Cheng J.F."/>
            <person name="Lucas S."/>
            <person name="Land M."/>
            <person name="Chen F."/>
            <person name="Bruce D."/>
            <person name="Goodwin L."/>
            <person name="Pitluck S."/>
            <person name="Ivanova N."/>
            <person name="Mavromatis K."/>
            <person name="Mikhailova N."/>
            <person name="Pati A."/>
            <person name="Chen A."/>
            <person name="Palaniappan K."/>
            <person name="Hauser L."/>
            <person name="Chang Y.J."/>
            <person name="Jeffries C.D."/>
            <person name="Munk C."/>
            <person name="Kiss H."/>
            <person name="Chain P."/>
            <person name="Han C."/>
            <person name="Brettin T."/>
            <person name="Detter J.C."/>
            <person name="Schuler E."/>
            <person name="Goker M."/>
            <person name="Rohde M."/>
            <person name="Bristow J."/>
            <person name="Eisen J.A."/>
            <person name="Markowitz V."/>
            <person name="Hugenholtz P."/>
            <person name="Kyrpides N.C."/>
            <person name="Klenk H.P."/>
        </authorList>
    </citation>
    <scope>NUCLEOTIDE SEQUENCE [LARGE SCALE GENOMIC DNA]</scope>
    <source>
        <strain evidence="13">ATCC 49802 / DSM 20745 / S 6022</strain>
    </source>
</reference>
<dbReference type="InParanoid" id="D1C6T4"/>
<dbReference type="SUPFAM" id="SSF46557">
    <property type="entry name" value="GreA transcript cleavage protein, N-terminal domain"/>
    <property type="match status" value="1"/>
</dbReference>
<gene>
    <name evidence="8" type="primary">greA</name>
    <name evidence="12" type="ordered locus">Sthe_0256</name>
</gene>
<dbReference type="GO" id="GO:0006354">
    <property type="term" value="P:DNA-templated transcription elongation"/>
    <property type="evidence" value="ECO:0007669"/>
    <property type="project" value="TreeGrafter"/>
</dbReference>
<comment type="function">
    <text evidence="6 8 9">Necessary for efficient RNA polymerase transcription elongation past template-encoded arresting sites. The arresting sites in DNA have the property of trapping a certain fraction of elongating RNA polymerases that pass through, resulting in locked ternary complexes. Cleavage of the nascent transcript by cleavage factors such as GreA or GreB allows the resumption of elongation from the new 3'terminus. GreA releases sequences of 2 to 3 nucleotides.</text>
</comment>
<dbReference type="OrthoDB" id="9808774at2"/>
<evidence type="ECO:0000256" key="7">
    <source>
        <dbReference type="ARBA" id="ARBA00030776"/>
    </source>
</evidence>
<evidence type="ECO:0000259" key="11">
    <source>
        <dbReference type="Pfam" id="PF03449"/>
    </source>
</evidence>